<dbReference type="AlphaFoldDB" id="A0A8T9T0U2"/>
<gene>
    <name evidence="4" type="ORF">MUN82_00830</name>
</gene>
<accession>A0A8T9T0U2</accession>
<dbReference type="RefSeq" id="WP_245093994.1">
    <property type="nucleotide sequence ID" value="NZ_CP095053.1"/>
</dbReference>
<protein>
    <submittedName>
        <fullName evidence="4">DUF4174 domain-containing protein</fullName>
    </submittedName>
</protein>
<keyword evidence="1 2" id="KW-0732">Signal</keyword>
<feature type="domain" description="DUF4174" evidence="3">
    <location>
        <begin position="34"/>
        <end position="141"/>
    </location>
</feature>
<keyword evidence="5" id="KW-1185">Reference proteome</keyword>
<reference evidence="4 5" key="1">
    <citation type="submission" date="2022-04" db="EMBL/GenBank/DDBJ databases">
        <title>Hymenobacter sp. isolated from the air.</title>
        <authorList>
            <person name="Won M."/>
            <person name="Lee C.-M."/>
            <person name="Woen H.-Y."/>
            <person name="Kwon S.-W."/>
        </authorList>
    </citation>
    <scope>NUCLEOTIDE SEQUENCE [LARGE SCALE GENOMIC DNA]</scope>
    <source>
        <strain evidence="5">5413 J-13</strain>
    </source>
</reference>
<evidence type="ECO:0000313" key="5">
    <source>
        <dbReference type="Proteomes" id="UP000829925"/>
    </source>
</evidence>
<dbReference type="Pfam" id="PF13778">
    <property type="entry name" value="DUF4174"/>
    <property type="match status" value="1"/>
</dbReference>
<name>A0A8T9T0U2_9BACT</name>
<feature type="chain" id="PRO_5035925775" evidence="2">
    <location>
        <begin position="32"/>
        <end position="146"/>
    </location>
</feature>
<organism evidence="4 5">
    <name type="scientific">Hymenobacter aerilatus</name>
    <dbReference type="NCBI Taxonomy" id="2932251"/>
    <lineage>
        <taxon>Bacteria</taxon>
        <taxon>Pseudomonadati</taxon>
        <taxon>Bacteroidota</taxon>
        <taxon>Cytophagia</taxon>
        <taxon>Cytophagales</taxon>
        <taxon>Hymenobacteraceae</taxon>
        <taxon>Hymenobacter</taxon>
    </lineage>
</organism>
<sequence length="146" mass="15915">MNTTFRCLGVLSGVGLLLTVLLGAAPPASLAATLKANQWKKRVLLLHAPTAADATLKRQRALLAAQLEGLSQRDMLVLNVIEDQLSTADSHYVRQELKLPADSFTVVLIGKDGGVKQRSATPLPPNELFGTIDKMPMRRQEMRSEK</sequence>
<evidence type="ECO:0000256" key="2">
    <source>
        <dbReference type="SAM" id="SignalP"/>
    </source>
</evidence>
<dbReference type="KEGG" id="haei:MUN82_00830"/>
<evidence type="ECO:0000256" key="1">
    <source>
        <dbReference type="ARBA" id="ARBA00022729"/>
    </source>
</evidence>
<evidence type="ECO:0000259" key="3">
    <source>
        <dbReference type="Pfam" id="PF13778"/>
    </source>
</evidence>
<feature type="signal peptide" evidence="2">
    <location>
        <begin position="1"/>
        <end position="31"/>
    </location>
</feature>
<proteinExistence type="predicted"/>
<dbReference type="InterPro" id="IPR025232">
    <property type="entry name" value="DUF4174"/>
</dbReference>
<dbReference type="Proteomes" id="UP000829925">
    <property type="component" value="Chromosome"/>
</dbReference>
<dbReference type="EMBL" id="CP095053">
    <property type="protein sequence ID" value="UOR05659.1"/>
    <property type="molecule type" value="Genomic_DNA"/>
</dbReference>
<evidence type="ECO:0000313" key="4">
    <source>
        <dbReference type="EMBL" id="UOR05659.1"/>
    </source>
</evidence>